<evidence type="ECO:0000313" key="8">
    <source>
        <dbReference type="Proteomes" id="UP000492821"/>
    </source>
</evidence>
<proteinExistence type="predicted"/>
<feature type="compositionally biased region" description="Basic and acidic residues" evidence="4">
    <location>
        <begin position="721"/>
        <end position="735"/>
    </location>
</feature>
<dbReference type="SUPFAM" id="SSF48464">
    <property type="entry name" value="ENTH/VHS domain"/>
    <property type="match status" value="1"/>
</dbReference>
<dbReference type="InterPro" id="IPR035979">
    <property type="entry name" value="RBD_domain_sf"/>
</dbReference>
<dbReference type="WBParaSite" id="Pan_g17530.t1">
    <property type="protein sequence ID" value="Pan_g17530.t1"/>
    <property type="gene ID" value="Pan_g17530"/>
</dbReference>
<name>A0A7E4V8Y0_PANRE</name>
<evidence type="ECO:0000259" key="6">
    <source>
        <dbReference type="PROSITE" id="PS50128"/>
    </source>
</evidence>
<dbReference type="Pfam" id="PF01805">
    <property type="entry name" value="Surp"/>
    <property type="match status" value="1"/>
</dbReference>
<feature type="domain" description="SURP motif" evidence="6">
    <location>
        <begin position="364"/>
        <end position="407"/>
    </location>
</feature>
<dbReference type="SUPFAM" id="SSF54928">
    <property type="entry name" value="RNA-binding domain, RBD"/>
    <property type="match status" value="1"/>
</dbReference>
<reference evidence="9" key="2">
    <citation type="submission" date="2020-10" db="UniProtKB">
        <authorList>
            <consortium name="WormBaseParasite"/>
        </authorList>
    </citation>
    <scope>IDENTIFICATION</scope>
</reference>
<dbReference type="CDD" id="cd21370">
    <property type="entry name" value="cwf21_SR140"/>
    <property type="match status" value="1"/>
</dbReference>
<feature type="compositionally biased region" description="Basic and acidic residues" evidence="4">
    <location>
        <begin position="139"/>
        <end position="163"/>
    </location>
</feature>
<dbReference type="Proteomes" id="UP000492821">
    <property type="component" value="Unassembled WGS sequence"/>
</dbReference>
<evidence type="ECO:0000313" key="9">
    <source>
        <dbReference type="WBParaSite" id="Pan_g17530.t1"/>
    </source>
</evidence>
<sequence length="908" mass="104812">MKRLFTMDRIKRRKEEEIERQRLAEVYDEFRDTFEANKPIASTVSFIRGEVVGKASAPIPPAAAIFQDALAKANAKAALLVKPQQNKLQNPTIKVIATNTIIETRPPLPSSSSSSSAPTNRPPRPGKPQTKSKMSNLEAFKEELKSMQEKRQERKDERERELQRAGVSGEELNKLRSTIVNPYLDENYSEFSENIDTTNLYVSFLPLTTTNEDIYDTFGTFGPLASVRIMYPKPGDHRNHTFAFIAYMCRIDAERAQIAMNGAELNGSDIRVNWGKVVDIPETPIYVPPALRELMVPDPPTALPFNARPRTGDLRAFLQKFGNLPDFTKPFPSSDPQMIAEYDKMLRNAIVRVVIPTERPLLKLIHRTIEYLVREGPQFEAAIMAREIKNPMFRFLFDNCQPTHIYYRWRLFSILQGDDLYKWRTERFRMFDEGSWWEPPPHKLYGAMPPELYHTAIEPTKVGRHQFRKRHIEEVERERERENERAKRRRGALSDEDREFFEELLRNLTPKRRHVGLAMCWCLRRARSAKEIVECIVESLMVPETPLYKKLGRFYLLSDILANCGEVAGPDIAHFRQYVEPKLEGVFAEFSNVFKRIPTRINQTQFRSRVTSCIQLWSDNTIYPKTSLMHYQNVFHGLSAEFGNGKRSDQQRSRERSESEDESGSASRSGPDSPLNGGSDGLRGRLDSRAGQPEVNPAFKDQNTWVSVDPRQESQPTMPRNRWEAEDHDYNRPRQPEPSNRYQQQSRPSGFAARQAPPPAKKPAFGGINFRVDGQLNVAKASGKSSDEKRKILRELEAKVLIYQDQLEDAGDPFYEEKVEQYREELLQKADLASFAESAEAKAPFPTADKPSSSSYSRQSSDDRPRNDRDRDSRRRERSRSRSRERHDRDRYSSSYRSSGSSNSYRRY</sequence>
<dbReference type="PANTHER" id="PTHR23140">
    <property type="entry name" value="RNA PROCESSING PROTEIN LD23810P"/>
    <property type="match status" value="1"/>
</dbReference>
<feature type="compositionally biased region" description="Low complexity" evidence="4">
    <location>
        <begin position="893"/>
        <end position="908"/>
    </location>
</feature>
<dbReference type="PANTHER" id="PTHR23140:SF0">
    <property type="entry name" value="U2 SNRNP-ASSOCIATED SURP MOTIF-CONTAINING PROTEIN"/>
    <property type="match status" value="1"/>
</dbReference>
<feature type="compositionally biased region" description="Polar residues" evidence="4">
    <location>
        <begin position="737"/>
        <end position="748"/>
    </location>
</feature>
<dbReference type="Pfam" id="PF00076">
    <property type="entry name" value="RRM_1"/>
    <property type="match status" value="1"/>
</dbReference>
<feature type="compositionally biased region" description="Low complexity" evidence="4">
    <location>
        <begin position="110"/>
        <end position="119"/>
    </location>
</feature>
<reference evidence="8" key="1">
    <citation type="journal article" date="2013" name="Genetics">
        <title>The draft genome and transcriptome of Panagrellus redivivus are shaped by the harsh demands of a free-living lifestyle.</title>
        <authorList>
            <person name="Srinivasan J."/>
            <person name="Dillman A.R."/>
            <person name="Macchietto M.G."/>
            <person name="Heikkinen L."/>
            <person name="Lakso M."/>
            <person name="Fracchia K.M."/>
            <person name="Antoshechkin I."/>
            <person name="Mortazavi A."/>
            <person name="Wong G."/>
            <person name="Sternberg P.W."/>
        </authorList>
    </citation>
    <scope>NUCLEOTIDE SEQUENCE [LARGE SCALE GENOMIC DNA]</scope>
    <source>
        <strain evidence="8">MT8872</strain>
    </source>
</reference>
<feature type="compositionally biased region" description="Basic and acidic residues" evidence="4">
    <location>
        <begin position="644"/>
        <end position="657"/>
    </location>
</feature>
<dbReference type="Gene3D" id="1.10.10.790">
    <property type="entry name" value="Surp module"/>
    <property type="match status" value="1"/>
</dbReference>
<dbReference type="Pfam" id="PF04818">
    <property type="entry name" value="CID"/>
    <property type="match status" value="1"/>
</dbReference>
<evidence type="ECO:0000256" key="3">
    <source>
        <dbReference type="SAM" id="Coils"/>
    </source>
</evidence>
<dbReference type="Pfam" id="PF08312">
    <property type="entry name" value="cwf21"/>
    <property type="match status" value="1"/>
</dbReference>
<dbReference type="Gene3D" id="3.30.70.330">
    <property type="match status" value="1"/>
</dbReference>
<evidence type="ECO:0000256" key="1">
    <source>
        <dbReference type="ARBA" id="ARBA00022884"/>
    </source>
</evidence>
<dbReference type="PROSITE" id="PS50128">
    <property type="entry name" value="SURP"/>
    <property type="match status" value="1"/>
</dbReference>
<evidence type="ECO:0000256" key="2">
    <source>
        <dbReference type="PROSITE-ProRule" id="PRU00176"/>
    </source>
</evidence>
<keyword evidence="8" id="KW-1185">Reference proteome</keyword>
<protein>
    <submittedName>
        <fullName evidence="9">U2 snRNP-associated SURP motif-containing protein</fullName>
    </submittedName>
</protein>
<dbReference type="InterPro" id="IPR051485">
    <property type="entry name" value="SR-CTD_assoc_factor"/>
</dbReference>
<dbReference type="PROSITE" id="PS50102">
    <property type="entry name" value="RRM"/>
    <property type="match status" value="1"/>
</dbReference>
<dbReference type="InterPro" id="IPR008942">
    <property type="entry name" value="ENTH_VHS"/>
</dbReference>
<keyword evidence="1 2" id="KW-0694">RNA-binding</keyword>
<dbReference type="GO" id="GO:0003723">
    <property type="term" value="F:RNA binding"/>
    <property type="evidence" value="ECO:0007669"/>
    <property type="project" value="UniProtKB-UniRule"/>
</dbReference>
<dbReference type="InterPro" id="IPR035967">
    <property type="entry name" value="SWAP/Surp_sf"/>
</dbReference>
<dbReference type="Gene3D" id="1.25.40.90">
    <property type="match status" value="1"/>
</dbReference>
<dbReference type="GO" id="GO:0005634">
    <property type="term" value="C:nucleus"/>
    <property type="evidence" value="ECO:0007669"/>
    <property type="project" value="TreeGrafter"/>
</dbReference>
<evidence type="ECO:0000259" key="7">
    <source>
        <dbReference type="PROSITE" id="PS51391"/>
    </source>
</evidence>
<keyword evidence="3" id="KW-0175">Coiled coil</keyword>
<evidence type="ECO:0000259" key="5">
    <source>
        <dbReference type="PROSITE" id="PS50102"/>
    </source>
</evidence>
<dbReference type="SMART" id="SM00360">
    <property type="entry name" value="RRM"/>
    <property type="match status" value="1"/>
</dbReference>
<dbReference type="SMART" id="SM01115">
    <property type="entry name" value="cwf21"/>
    <property type="match status" value="1"/>
</dbReference>
<feature type="region of interest" description="Disordered" evidence="4">
    <location>
        <begin position="640"/>
        <end position="768"/>
    </location>
</feature>
<feature type="coiled-coil region" evidence="3">
    <location>
        <begin position="465"/>
        <end position="492"/>
    </location>
</feature>
<accession>A0A7E4V8Y0</accession>
<dbReference type="InterPro" id="IPR047488">
    <property type="entry name" value="SR140_cwf21"/>
</dbReference>
<dbReference type="Gene3D" id="6.10.140.420">
    <property type="match status" value="1"/>
</dbReference>
<feature type="domain" description="RRM" evidence="5">
    <location>
        <begin position="198"/>
        <end position="277"/>
    </location>
</feature>
<feature type="domain" description="CID" evidence="7">
    <location>
        <begin position="493"/>
        <end position="639"/>
    </location>
</feature>
<organism evidence="8 9">
    <name type="scientific">Panagrellus redivivus</name>
    <name type="common">Microworm</name>
    <dbReference type="NCBI Taxonomy" id="6233"/>
    <lineage>
        <taxon>Eukaryota</taxon>
        <taxon>Metazoa</taxon>
        <taxon>Ecdysozoa</taxon>
        <taxon>Nematoda</taxon>
        <taxon>Chromadorea</taxon>
        <taxon>Rhabditida</taxon>
        <taxon>Tylenchina</taxon>
        <taxon>Panagrolaimomorpha</taxon>
        <taxon>Panagrolaimoidea</taxon>
        <taxon>Panagrolaimidae</taxon>
        <taxon>Panagrellus</taxon>
    </lineage>
</organism>
<dbReference type="SUPFAM" id="SSF109905">
    <property type="entry name" value="Surp module (SWAP domain)"/>
    <property type="match status" value="1"/>
</dbReference>
<dbReference type="InterPro" id="IPR000504">
    <property type="entry name" value="RRM_dom"/>
</dbReference>
<evidence type="ECO:0000256" key="4">
    <source>
        <dbReference type="SAM" id="MobiDB-lite"/>
    </source>
</evidence>
<feature type="region of interest" description="Disordered" evidence="4">
    <location>
        <begin position="838"/>
        <end position="908"/>
    </location>
</feature>
<feature type="compositionally biased region" description="Basic and acidic residues" evidence="4">
    <location>
        <begin position="860"/>
        <end position="892"/>
    </location>
</feature>
<dbReference type="InterPro" id="IPR013170">
    <property type="entry name" value="mRNA_splic_Cwf21_dom"/>
</dbReference>
<dbReference type="PROSITE" id="PS51391">
    <property type="entry name" value="CID"/>
    <property type="match status" value="1"/>
</dbReference>
<dbReference type="SMART" id="SM00648">
    <property type="entry name" value="SWAP"/>
    <property type="match status" value="1"/>
</dbReference>
<dbReference type="InterPro" id="IPR012677">
    <property type="entry name" value="Nucleotide-bd_a/b_plait_sf"/>
</dbReference>
<dbReference type="AlphaFoldDB" id="A0A7E4V8Y0"/>
<dbReference type="InterPro" id="IPR006569">
    <property type="entry name" value="CID_dom"/>
</dbReference>
<dbReference type="InterPro" id="IPR000061">
    <property type="entry name" value="Surp"/>
</dbReference>
<feature type="region of interest" description="Disordered" evidence="4">
    <location>
        <begin position="104"/>
        <end position="167"/>
    </location>
</feature>
<dbReference type="SMART" id="SM00582">
    <property type="entry name" value="RPR"/>
    <property type="match status" value="1"/>
</dbReference>
<dbReference type="GO" id="GO:0006396">
    <property type="term" value="P:RNA processing"/>
    <property type="evidence" value="ECO:0007669"/>
    <property type="project" value="InterPro"/>
</dbReference>